<accession>A0AAU7VLH3</accession>
<name>A0AAU7VLH3_9FIRM</name>
<dbReference type="InterPro" id="IPR027417">
    <property type="entry name" value="P-loop_NTPase"/>
</dbReference>
<dbReference type="PANTHER" id="PTHR11669">
    <property type="entry name" value="REPLICATION FACTOR C / DNA POLYMERASE III GAMMA-TAU SUBUNIT"/>
    <property type="match status" value="1"/>
</dbReference>
<protein>
    <submittedName>
        <fullName evidence="1">DNA polymerase III subunit</fullName>
    </submittedName>
</protein>
<dbReference type="SUPFAM" id="SSF52540">
    <property type="entry name" value="P-loop containing nucleoside triphosphate hydrolases"/>
    <property type="match status" value="1"/>
</dbReference>
<dbReference type="RefSeq" id="WP_350343706.1">
    <property type="nucleotide sequence ID" value="NZ_CP158367.1"/>
</dbReference>
<reference evidence="1" key="1">
    <citation type="journal article" date="2013" name="Extremophiles">
        <title>Proteinivorax tanatarense gen. nov., sp. nov., an anaerobic, haloalkaliphilic, proteolytic bacterium isolated from a decaying algal bloom, and proposal of Proteinivoraceae fam. nov.</title>
        <authorList>
            <person name="Kevbrin V."/>
            <person name="Boltyanskaya Y."/>
            <person name="Zhilina T."/>
            <person name="Kolganova T."/>
            <person name="Lavrentjeva E."/>
            <person name="Kuznetsov B."/>
        </authorList>
    </citation>
    <scope>NUCLEOTIDE SEQUENCE</scope>
    <source>
        <strain evidence="1">Z-910T</strain>
    </source>
</reference>
<dbReference type="EMBL" id="CP158367">
    <property type="protein sequence ID" value="XBX74959.1"/>
    <property type="molecule type" value="Genomic_DNA"/>
</dbReference>
<reference evidence="1" key="2">
    <citation type="submission" date="2024-06" db="EMBL/GenBank/DDBJ databases">
        <authorList>
            <person name="Petrova K.O."/>
            <person name="Toshchakov S.V."/>
            <person name="Boltjanskaja Y.V."/>
            <person name="Kevbrin V."/>
        </authorList>
    </citation>
    <scope>NUCLEOTIDE SEQUENCE</scope>
    <source>
        <strain evidence="1">Z-910T</strain>
    </source>
</reference>
<dbReference type="AlphaFoldDB" id="A0AAU7VLH3"/>
<dbReference type="PANTHER" id="PTHR11669:SF8">
    <property type="entry name" value="DNA POLYMERASE III SUBUNIT DELTA"/>
    <property type="match status" value="1"/>
</dbReference>
<gene>
    <name evidence="1" type="ORF">PRVXT_000047</name>
</gene>
<proteinExistence type="predicted"/>
<dbReference type="Gene3D" id="3.40.50.300">
    <property type="entry name" value="P-loop containing nucleotide triphosphate hydrolases"/>
    <property type="match status" value="1"/>
</dbReference>
<sequence>MDVIGQDHILEYFKKVVGSNQLSHCYIIHGKKGTGKKTISRKIAQLIACPQGCGNCRTCQNIYKDNHPDIIMYVNEDQNVKLENISEFKKGGKFSPLEINKKILILEDTEMLTPQAANSILTMIEEPPDYLVIILLANNLDKVLPTISSRAVPIKVMPLNKNVLKEYLCENVKIKEREALVISNFSQGSLGQAIDLVNSGFLEKRKIVIDILLKIKEKKIAFADIELSIKEIDPELVLDLLIFWYRDILYLKKGGAKTKIVNFDYYDILIEEREWQDPYLAMKEIEKARVNLNYKGNFILNLEVLFMRLQEV</sequence>
<evidence type="ECO:0000313" key="1">
    <source>
        <dbReference type="EMBL" id="XBX74959.1"/>
    </source>
</evidence>
<dbReference type="GO" id="GO:0006261">
    <property type="term" value="P:DNA-templated DNA replication"/>
    <property type="evidence" value="ECO:0007669"/>
    <property type="project" value="TreeGrafter"/>
</dbReference>
<dbReference type="Pfam" id="PF13177">
    <property type="entry name" value="DNA_pol3_delta2"/>
    <property type="match status" value="1"/>
</dbReference>
<dbReference type="InterPro" id="IPR050238">
    <property type="entry name" value="DNA_Rep/Repair_Clamp_Loader"/>
</dbReference>
<organism evidence="1">
    <name type="scientific">Proteinivorax tanatarense</name>
    <dbReference type="NCBI Taxonomy" id="1260629"/>
    <lineage>
        <taxon>Bacteria</taxon>
        <taxon>Bacillati</taxon>
        <taxon>Bacillota</taxon>
        <taxon>Clostridia</taxon>
        <taxon>Eubacteriales</taxon>
        <taxon>Proteinivoracaceae</taxon>
        <taxon>Proteinivorax</taxon>
    </lineage>
</organism>